<keyword evidence="5" id="KW-0540">Nuclease</keyword>
<evidence type="ECO:0000313" key="11">
    <source>
        <dbReference type="EMBL" id="KAI2651181.1"/>
    </source>
</evidence>
<keyword evidence="7" id="KW-0511">Multifunctional enzyme</keyword>
<evidence type="ECO:0000256" key="1">
    <source>
        <dbReference type="ARBA" id="ARBA00010879"/>
    </source>
</evidence>
<evidence type="ECO:0000256" key="3">
    <source>
        <dbReference type="ARBA" id="ARBA00022679"/>
    </source>
</evidence>
<dbReference type="PANTHER" id="PTHR37984">
    <property type="entry name" value="PROTEIN CBG26694"/>
    <property type="match status" value="1"/>
</dbReference>
<dbReference type="PANTHER" id="PTHR37984:SF5">
    <property type="entry name" value="PROTEIN NYNRIN-LIKE"/>
    <property type="match status" value="1"/>
</dbReference>
<dbReference type="CDD" id="cd00303">
    <property type="entry name" value="retropepsin_like"/>
    <property type="match status" value="1"/>
</dbReference>
<feature type="domain" description="Reverse transcriptase/retrotransposon-derived protein RNase H-like" evidence="10">
    <location>
        <begin position="593"/>
        <end position="692"/>
    </location>
</feature>
<keyword evidence="12" id="KW-1185">Reference proteome</keyword>
<feature type="domain" description="DUF4939" evidence="9">
    <location>
        <begin position="32"/>
        <end position="116"/>
    </location>
</feature>
<comment type="similarity">
    <text evidence="1">Belongs to the beta type-B retroviral polymerase family. HERV class-II K(HML-2) pol subfamily.</text>
</comment>
<dbReference type="Proteomes" id="UP000830375">
    <property type="component" value="Unassembled WGS sequence"/>
</dbReference>
<sequence length="838" mass="94680">MELPTAATNEDPFASMVQALRETLLPLTRSPPTSNPVAKPRIYAGEPELCKRFLLQCSLYIDSNSHLFSNERAKVAFIVSLLSGRALQWAEAIWSSKSPALSSLEAFISRFREVFGQYVLWAITEVSVHEELLRLRQTSSSIHEYTLHFRSLAATSGWNETALLAAYRRGLQPRLKQQMAIYDDTAGLEMFIRKAIQISQHLSACKVDSLARTCSALLPSPADADEEPMQVDSFHLSPAERNRRIQLGLCLYCGSKDHLLSTCPVRPPRKSMSAIQLTPSVASIPHINASLISGSSAVSVKVLVDSGASGNFISSRCLERYRLPSQTCATPYQITTIQGHPLEDGRVCWRTPELELRMGCFHHEHLTLVVLQKSIVDVVLGRPWLIQHAPYINWQSGEIQRWSERCQLSCLRDVPTRPTLSVCSTSVESPNVPTVVKIPPEYSDFHNVFSKEAATQLPPHRHCNEIFRDMLHQFVVIYIDDILIYSRNPKEHFHHVKRVLQSLRKQHLLLKAEKCEFNLTTVQFLGYIITSDRVQMDQKKVQAVAEWPQPQTVKEMQRFLGFANFYRRFIKNYSLLSAALTSLLRGTKKTLTWTPAAETSFQWLKEAFTSAPILRHPNPDLPFIVEVDAANLGVGAVLSQATGKPPVIHPCAYFSKKLTTAEQNYSIGDRELLAVKLALEEWRHWLEGAKHPFLVITDHKNLQYLRSAKRLNPRQARWSLFFHRFQFKISYRPGSKNSRADGLSRLHQPDPITESPEPILPESMFLGPIQWSIDEQIQQAARTNPAPPDTPATKTYVPPELPSSTAGVSAHGARLWPPWTTPYPCFARAEILVAPYGR</sequence>
<dbReference type="Gene3D" id="3.30.70.270">
    <property type="match status" value="2"/>
</dbReference>
<keyword evidence="6" id="KW-0378">Hydrolase</keyword>
<keyword evidence="6" id="KW-0255">Endonuclease</keyword>
<evidence type="ECO:0000256" key="2">
    <source>
        <dbReference type="ARBA" id="ARBA00012180"/>
    </source>
</evidence>
<comment type="caution">
    <text evidence="11">The sequence shown here is derived from an EMBL/GenBank/DDBJ whole genome shotgun (WGS) entry which is preliminary data.</text>
</comment>
<protein>
    <recommendedName>
        <fullName evidence="2">ribonuclease H</fullName>
        <ecNumber evidence="2">3.1.26.4</ecNumber>
    </recommendedName>
</protein>
<reference evidence="11 12" key="1">
    <citation type="submission" date="2022-01" db="EMBL/GenBank/DDBJ databases">
        <title>A high-quality chromosome-level genome assembly of rohu carp, Labeo rohita.</title>
        <authorList>
            <person name="Arick M.A. II"/>
            <person name="Hsu C.-Y."/>
            <person name="Magbanua Z."/>
            <person name="Pechanova O."/>
            <person name="Grover C."/>
            <person name="Miller E."/>
            <person name="Thrash A."/>
            <person name="Ezzel L."/>
            <person name="Alam S."/>
            <person name="Benzie J."/>
            <person name="Hamilton M."/>
            <person name="Karsi A."/>
            <person name="Lawrence M.L."/>
            <person name="Peterson D.G."/>
        </authorList>
    </citation>
    <scope>NUCLEOTIDE SEQUENCE [LARGE SCALE GENOMIC DNA]</scope>
    <source>
        <strain evidence="12">BAU-BD-2019</strain>
        <tissue evidence="11">Blood</tissue>
    </source>
</reference>
<feature type="domain" description="Reverse transcriptase" evidence="8">
    <location>
        <begin position="462"/>
        <end position="529"/>
    </location>
</feature>
<dbReference type="Gene3D" id="3.10.20.370">
    <property type="match status" value="1"/>
</dbReference>
<dbReference type="Pfam" id="PF16297">
    <property type="entry name" value="DUF4939"/>
    <property type="match status" value="1"/>
</dbReference>
<dbReference type="InterPro" id="IPR041577">
    <property type="entry name" value="RT_RNaseH_2"/>
</dbReference>
<evidence type="ECO:0000313" key="12">
    <source>
        <dbReference type="Proteomes" id="UP000830375"/>
    </source>
</evidence>
<accession>A0ABQ8LLR9</accession>
<dbReference type="InterPro" id="IPR050951">
    <property type="entry name" value="Retrovirus_Pol_polyprotein"/>
</dbReference>
<dbReference type="Gene3D" id="2.40.70.10">
    <property type="entry name" value="Acid Proteases"/>
    <property type="match status" value="1"/>
</dbReference>
<dbReference type="InterPro" id="IPR043502">
    <property type="entry name" value="DNA/RNA_pol_sf"/>
</dbReference>
<gene>
    <name evidence="11" type="ORF">H4Q32_019209</name>
</gene>
<evidence type="ECO:0000259" key="10">
    <source>
        <dbReference type="Pfam" id="PF17919"/>
    </source>
</evidence>
<proteinExistence type="inferred from homology"/>
<evidence type="ECO:0000256" key="6">
    <source>
        <dbReference type="ARBA" id="ARBA00022759"/>
    </source>
</evidence>
<keyword evidence="3" id="KW-0808">Transferase</keyword>
<dbReference type="InterPro" id="IPR043128">
    <property type="entry name" value="Rev_trsase/Diguanyl_cyclase"/>
</dbReference>
<organism evidence="11 12">
    <name type="scientific">Labeo rohita</name>
    <name type="common">Indian major carp</name>
    <name type="synonym">Cyprinus rohita</name>
    <dbReference type="NCBI Taxonomy" id="84645"/>
    <lineage>
        <taxon>Eukaryota</taxon>
        <taxon>Metazoa</taxon>
        <taxon>Chordata</taxon>
        <taxon>Craniata</taxon>
        <taxon>Vertebrata</taxon>
        <taxon>Euteleostomi</taxon>
        <taxon>Actinopterygii</taxon>
        <taxon>Neopterygii</taxon>
        <taxon>Teleostei</taxon>
        <taxon>Ostariophysi</taxon>
        <taxon>Cypriniformes</taxon>
        <taxon>Cyprinidae</taxon>
        <taxon>Labeoninae</taxon>
        <taxon>Labeonini</taxon>
        <taxon>Labeo</taxon>
    </lineage>
</organism>
<dbReference type="EMBL" id="JACTAM010000021">
    <property type="protein sequence ID" value="KAI2651181.1"/>
    <property type="molecule type" value="Genomic_DNA"/>
</dbReference>
<dbReference type="InterPro" id="IPR021109">
    <property type="entry name" value="Peptidase_aspartic_dom_sf"/>
</dbReference>
<dbReference type="Pfam" id="PF13650">
    <property type="entry name" value="Asp_protease_2"/>
    <property type="match status" value="1"/>
</dbReference>
<dbReference type="CDD" id="cd09274">
    <property type="entry name" value="RNase_HI_RT_Ty3"/>
    <property type="match status" value="1"/>
</dbReference>
<evidence type="ECO:0000259" key="9">
    <source>
        <dbReference type="Pfam" id="PF16297"/>
    </source>
</evidence>
<dbReference type="InterPro" id="IPR000477">
    <property type="entry name" value="RT_dom"/>
</dbReference>
<evidence type="ECO:0000259" key="8">
    <source>
        <dbReference type="Pfam" id="PF00078"/>
    </source>
</evidence>
<dbReference type="Pfam" id="PF17919">
    <property type="entry name" value="RT_RNaseH_2"/>
    <property type="match status" value="1"/>
</dbReference>
<evidence type="ECO:0000256" key="7">
    <source>
        <dbReference type="ARBA" id="ARBA00023268"/>
    </source>
</evidence>
<dbReference type="SUPFAM" id="SSF56672">
    <property type="entry name" value="DNA/RNA polymerases"/>
    <property type="match status" value="1"/>
</dbReference>
<name>A0ABQ8LLR9_LABRO</name>
<evidence type="ECO:0000256" key="5">
    <source>
        <dbReference type="ARBA" id="ARBA00022722"/>
    </source>
</evidence>
<dbReference type="Pfam" id="PF00078">
    <property type="entry name" value="RVT_1"/>
    <property type="match status" value="1"/>
</dbReference>
<keyword evidence="4" id="KW-0548">Nucleotidyltransferase</keyword>
<dbReference type="SUPFAM" id="SSF50630">
    <property type="entry name" value="Acid proteases"/>
    <property type="match status" value="1"/>
</dbReference>
<evidence type="ECO:0000256" key="4">
    <source>
        <dbReference type="ARBA" id="ARBA00022695"/>
    </source>
</evidence>
<dbReference type="InterPro" id="IPR032549">
    <property type="entry name" value="DUF4939"/>
</dbReference>
<dbReference type="CDD" id="cd01647">
    <property type="entry name" value="RT_LTR"/>
    <property type="match status" value="1"/>
</dbReference>
<dbReference type="EC" id="3.1.26.4" evidence="2"/>